<feature type="region of interest" description="Disordered" evidence="6">
    <location>
        <begin position="247"/>
        <end position="409"/>
    </location>
</feature>
<name>A0A1M7MYP8_9BACI</name>
<dbReference type="PROSITE" id="PS51849">
    <property type="entry name" value="RSGI_N"/>
    <property type="match status" value="1"/>
</dbReference>
<dbReference type="STRING" id="1027249.SAMN05216179_1434"/>
<protein>
    <recommendedName>
        <fullName evidence="8">RsgI N-terminal anti-sigma domain-containing protein</fullName>
    </recommendedName>
</protein>
<evidence type="ECO:0000256" key="7">
    <source>
        <dbReference type="SAM" id="Phobius"/>
    </source>
</evidence>
<dbReference type="InterPro" id="IPR055431">
    <property type="entry name" value="RsgI_M"/>
</dbReference>
<comment type="subcellular location">
    <subcellularLocation>
        <location evidence="1">Cell membrane</location>
        <topology evidence="1">Single-pass membrane protein</topology>
    </subcellularLocation>
</comment>
<feature type="domain" description="RsgI N-terminal anti-sigma" evidence="8">
    <location>
        <begin position="6"/>
        <end position="55"/>
    </location>
</feature>
<dbReference type="EMBL" id="FRCZ01000002">
    <property type="protein sequence ID" value="SHM96337.1"/>
    <property type="molecule type" value="Genomic_DNA"/>
</dbReference>
<evidence type="ECO:0000256" key="5">
    <source>
        <dbReference type="ARBA" id="ARBA00023136"/>
    </source>
</evidence>
<keyword evidence="4 7" id="KW-1133">Transmembrane helix</keyword>
<organism evidence="9 10">
    <name type="scientific">Gracilibacillus kekensis</name>
    <dbReference type="NCBI Taxonomy" id="1027249"/>
    <lineage>
        <taxon>Bacteria</taxon>
        <taxon>Bacillati</taxon>
        <taxon>Bacillota</taxon>
        <taxon>Bacilli</taxon>
        <taxon>Bacillales</taxon>
        <taxon>Bacillaceae</taxon>
        <taxon>Gracilibacillus</taxon>
    </lineage>
</organism>
<dbReference type="OrthoDB" id="9800626at2"/>
<feature type="compositionally biased region" description="Polar residues" evidence="6">
    <location>
        <begin position="297"/>
        <end position="321"/>
    </location>
</feature>
<feature type="compositionally biased region" description="Basic and acidic residues" evidence="6">
    <location>
        <begin position="272"/>
        <end position="296"/>
    </location>
</feature>
<evidence type="ECO:0000256" key="1">
    <source>
        <dbReference type="ARBA" id="ARBA00004162"/>
    </source>
</evidence>
<evidence type="ECO:0000313" key="9">
    <source>
        <dbReference type="EMBL" id="SHM96337.1"/>
    </source>
</evidence>
<keyword evidence="10" id="KW-1185">Reference proteome</keyword>
<dbReference type="AlphaFoldDB" id="A0A1M7MYP8"/>
<keyword evidence="5 7" id="KW-0472">Membrane</keyword>
<evidence type="ECO:0000256" key="2">
    <source>
        <dbReference type="ARBA" id="ARBA00022475"/>
    </source>
</evidence>
<feature type="compositionally biased region" description="Basic and acidic residues" evidence="6">
    <location>
        <begin position="386"/>
        <end position="409"/>
    </location>
</feature>
<dbReference type="RefSeq" id="WP_073201121.1">
    <property type="nucleotide sequence ID" value="NZ_FRCZ01000002.1"/>
</dbReference>
<evidence type="ECO:0000256" key="4">
    <source>
        <dbReference type="ARBA" id="ARBA00022989"/>
    </source>
</evidence>
<reference evidence="9 10" key="1">
    <citation type="submission" date="2016-11" db="EMBL/GenBank/DDBJ databases">
        <authorList>
            <person name="Jaros S."/>
            <person name="Januszkiewicz K."/>
            <person name="Wedrychowicz H."/>
        </authorList>
    </citation>
    <scope>NUCLEOTIDE SEQUENCE [LARGE SCALE GENOMIC DNA]</scope>
    <source>
        <strain evidence="9 10">CGMCC 1.10681</strain>
    </source>
</reference>
<dbReference type="InterPro" id="IPR024449">
    <property type="entry name" value="Anti-sigma_RsgI_N"/>
</dbReference>
<dbReference type="GO" id="GO:0005886">
    <property type="term" value="C:plasma membrane"/>
    <property type="evidence" value="ECO:0007669"/>
    <property type="project" value="UniProtKB-SubCell"/>
</dbReference>
<proteinExistence type="predicted"/>
<dbReference type="Pfam" id="PF12791">
    <property type="entry name" value="RsgI_N"/>
    <property type="match status" value="1"/>
</dbReference>
<gene>
    <name evidence="9" type="ORF">SAMN05216179_1434</name>
</gene>
<evidence type="ECO:0000256" key="3">
    <source>
        <dbReference type="ARBA" id="ARBA00022692"/>
    </source>
</evidence>
<feature type="transmembrane region" description="Helical" evidence="7">
    <location>
        <begin position="60"/>
        <end position="80"/>
    </location>
</feature>
<evidence type="ECO:0000256" key="6">
    <source>
        <dbReference type="SAM" id="MobiDB-lite"/>
    </source>
</evidence>
<keyword evidence="2" id="KW-1003">Cell membrane</keyword>
<feature type="compositionally biased region" description="Basic and acidic residues" evidence="6">
    <location>
        <begin position="322"/>
        <end position="356"/>
    </location>
</feature>
<evidence type="ECO:0000259" key="8">
    <source>
        <dbReference type="PROSITE" id="PS51849"/>
    </source>
</evidence>
<dbReference type="Pfam" id="PF23750">
    <property type="entry name" value="RsgI_M"/>
    <property type="match status" value="1"/>
</dbReference>
<accession>A0A1M7MYP8</accession>
<evidence type="ECO:0000313" key="10">
    <source>
        <dbReference type="Proteomes" id="UP000184184"/>
    </source>
</evidence>
<sequence length="409" mass="46882">MAYQKINGTVMEVQEDKIVLFCDDSTFRNVPREKDDVPMVGEYVSYRVKNKRFHFTKSNIVLPALSLTVLLIFLLGNFFLSQPSQQQAYVLAIDINPSIEISLDENFHVIDVRGLNEDARDIIEQLKIKENNIERVISNLIKILKKENYLSENESSIISSTLIEFNTSVGQSDTRIETVENVFQLSIAKEKIAAKLDLNKENKQFYEEATESQLSVNVYRIYQKISEKDKKVDMDEFKDKSIAEIRKMTKQNESSNKDSKDTNENPPPTQKIIDKSSEKESENPESGIEKNLENKSKNAPSNSQKQNKQITPKSGKNSTNRKPVDEKQENVPKNESAEDTSSKPESNRKQENEKPQSTKNINGKSDEKNRNKENESENGQKNNGKPKQEEPDKGKLEDKKQENQKNRSN</sequence>
<feature type="compositionally biased region" description="Basic and acidic residues" evidence="6">
    <location>
        <begin position="364"/>
        <end position="375"/>
    </location>
</feature>
<dbReference type="Proteomes" id="UP000184184">
    <property type="component" value="Unassembled WGS sequence"/>
</dbReference>
<keyword evidence="3 7" id="KW-0812">Transmembrane</keyword>